<dbReference type="GeneID" id="112454069"/>
<feature type="region of interest" description="Disordered" evidence="1">
    <location>
        <begin position="113"/>
        <end position="143"/>
    </location>
</feature>
<reference evidence="3" key="1">
    <citation type="submission" date="2025-08" db="UniProtKB">
        <authorList>
            <consortium name="RefSeq"/>
        </authorList>
    </citation>
    <scope>IDENTIFICATION</scope>
    <source>
        <tissue evidence="3">Whole body</tissue>
    </source>
</reference>
<dbReference type="Pfam" id="PF15348">
    <property type="entry name" value="GEMIN8"/>
    <property type="match status" value="1"/>
</dbReference>
<keyword evidence="2" id="KW-1185">Reference proteome</keyword>
<evidence type="ECO:0000313" key="2">
    <source>
        <dbReference type="Proteomes" id="UP000504618"/>
    </source>
</evidence>
<dbReference type="GO" id="GO:0032797">
    <property type="term" value="C:SMN complex"/>
    <property type="evidence" value="ECO:0007669"/>
    <property type="project" value="InterPro"/>
</dbReference>
<accession>A0A6J1PNY8</accession>
<dbReference type="InterPro" id="IPR034754">
    <property type="entry name" value="GEMIN8"/>
</dbReference>
<name>A0A6J1PNY8_9HYME</name>
<gene>
    <name evidence="3" type="primary">LOC112454069</name>
</gene>
<organism evidence="2 3">
    <name type="scientific">Temnothorax curvispinosus</name>
    <dbReference type="NCBI Taxonomy" id="300111"/>
    <lineage>
        <taxon>Eukaryota</taxon>
        <taxon>Metazoa</taxon>
        <taxon>Ecdysozoa</taxon>
        <taxon>Arthropoda</taxon>
        <taxon>Hexapoda</taxon>
        <taxon>Insecta</taxon>
        <taxon>Pterygota</taxon>
        <taxon>Neoptera</taxon>
        <taxon>Endopterygota</taxon>
        <taxon>Hymenoptera</taxon>
        <taxon>Apocrita</taxon>
        <taxon>Aculeata</taxon>
        <taxon>Formicoidea</taxon>
        <taxon>Formicidae</taxon>
        <taxon>Myrmicinae</taxon>
        <taxon>Temnothorax</taxon>
    </lineage>
</organism>
<evidence type="ECO:0000256" key="1">
    <source>
        <dbReference type="SAM" id="MobiDB-lite"/>
    </source>
</evidence>
<dbReference type="Proteomes" id="UP000504618">
    <property type="component" value="Unplaced"/>
</dbReference>
<sequence length="243" mass="28924">MEFAVKTKRHGKQRRKRRLKKRMRERIKCEVRVRSERHWKVFPEYVTDARETLATGTMQADAFWKNYAVAQEWQKRHSITWWRSRCVALEHENKLLRDRVRLLARHRGYRDTRQDGYHAEGNGENNNDDDTRDENHAELGTDNEDLEFNVTEDMLNFFETSERHKREMRQQDGFDRAAHEENSEETPFVGAAEKARVRNKEAELLYGDAGSKILAMETALQSTVERYEDTANPQYWPNIPLKP</sequence>
<dbReference type="OrthoDB" id="5989213at2759"/>
<dbReference type="PANTHER" id="PTHR16238">
    <property type="entry name" value="GEM-ASSOCIATED PROTEIN 8"/>
    <property type="match status" value="1"/>
</dbReference>
<dbReference type="RefSeq" id="XP_024871026.1">
    <property type="nucleotide sequence ID" value="XM_025015258.1"/>
</dbReference>
<evidence type="ECO:0000313" key="3">
    <source>
        <dbReference type="RefSeq" id="XP_024871026.1"/>
    </source>
</evidence>
<dbReference type="PANTHER" id="PTHR16238:SF7">
    <property type="entry name" value="GEM-ASSOCIATED PROTEIN 8"/>
    <property type="match status" value="1"/>
</dbReference>
<dbReference type="AlphaFoldDB" id="A0A6J1PNY8"/>
<proteinExistence type="predicted"/>
<protein>
    <submittedName>
        <fullName evidence="3">Gem-associated protein 8-like</fullName>
    </submittedName>
</protein>
<dbReference type="GO" id="GO:0000387">
    <property type="term" value="P:spliceosomal snRNP assembly"/>
    <property type="evidence" value="ECO:0007669"/>
    <property type="project" value="InterPro"/>
</dbReference>